<gene>
    <name evidence="2" type="ORF">SAMN04488069_10357</name>
</gene>
<evidence type="ECO:0000259" key="1">
    <source>
        <dbReference type="PROSITE" id="PS50835"/>
    </source>
</evidence>
<evidence type="ECO:0000313" key="2">
    <source>
        <dbReference type="EMBL" id="SDX75954.1"/>
    </source>
</evidence>
<evidence type="ECO:0000313" key="3">
    <source>
        <dbReference type="Proteomes" id="UP000199249"/>
    </source>
</evidence>
<accession>A0A1H3EDF0</accession>
<name>A0A1H3EDF0_9BACT</name>
<sequence length="638" mass="67735">MKTFLPSAWRLLTAILLLFLLNISPLLAQGPTFLSYAPSVCPNQTVTYVLTGIPDGYVIQNASATGGSFFTPAIVDGRAEYVVTWGRGEDGRVTPGLRKPVRNTKGEIIDYENVAPGNIPQVTIKSVFGRNITDRINNTDVIELPLCGGAQTLTLTLPEHYFNSDTNFPVTSYLWGVPPSFTVVGGQPATVFGPNNWLSGRTITIQVPAGQFDELVAVKLWSRECEGPGLNAPATQTSNPQYVRIRRTPPTITTVTGSRTSLTCGDQRPLTLSAILSQSGGASISYNWPATLPNGWTYQTPAPRTGSSVVVIPSGLPGTVTVPVSASYSCSGINGTTAAVAATLTVSSQVAQPAFTAPAAVPAGQFYQLCGPTTFSATPGAAQYRWTTSWGLNFTTTTNSTVITPPPGSGNGSVSVRAQNPALGCTESELSSFVVQYGLPEPLSVNYDDKDLCFTGLVFFAVTGKVQAGYQWSISGSGGIFRFGSTGDRVAVYIRNPNSSFNLSVVATNACGVVGPVQGGTFYTADFRYDCYISDEPRLTVSPNPARENLLVRLEEPAQPALTESTAGKQPAAKAAAARAADTEYAIALYDRFGRSVREGRTRGQQLTLPVADLPAGTYYLRATRGKQSVSRQLLIQP</sequence>
<reference evidence="3" key="1">
    <citation type="submission" date="2016-10" db="EMBL/GenBank/DDBJ databases">
        <authorList>
            <person name="Varghese N."/>
            <person name="Submissions S."/>
        </authorList>
    </citation>
    <scope>NUCLEOTIDE SEQUENCE [LARGE SCALE GENOMIC DNA]</scope>
    <source>
        <strain evidence="3">CGMCC 1.8975</strain>
    </source>
</reference>
<dbReference type="Proteomes" id="UP000199249">
    <property type="component" value="Unassembled WGS sequence"/>
</dbReference>
<dbReference type="PROSITE" id="PS50835">
    <property type="entry name" value="IG_LIKE"/>
    <property type="match status" value="1"/>
</dbReference>
<dbReference type="InterPro" id="IPR045829">
    <property type="entry name" value="PKD_6"/>
</dbReference>
<feature type="domain" description="Ig-like" evidence="1">
    <location>
        <begin position="240"/>
        <end position="347"/>
    </location>
</feature>
<dbReference type="AlphaFoldDB" id="A0A1H3EDF0"/>
<dbReference type="Pfam" id="PF19408">
    <property type="entry name" value="PKD_6"/>
    <property type="match status" value="1"/>
</dbReference>
<dbReference type="EMBL" id="FNOV01000003">
    <property type="protein sequence ID" value="SDX75954.1"/>
    <property type="molecule type" value="Genomic_DNA"/>
</dbReference>
<protein>
    <submittedName>
        <fullName evidence="2">Por secretion system C-terminal sorting domain-containing protein</fullName>
    </submittedName>
</protein>
<keyword evidence="3" id="KW-1185">Reference proteome</keyword>
<proteinExistence type="predicted"/>
<dbReference type="STRING" id="651662.SAMN04488069_10357"/>
<organism evidence="2 3">
    <name type="scientific">Hymenobacter psychrophilus</name>
    <dbReference type="NCBI Taxonomy" id="651662"/>
    <lineage>
        <taxon>Bacteria</taxon>
        <taxon>Pseudomonadati</taxon>
        <taxon>Bacteroidota</taxon>
        <taxon>Cytophagia</taxon>
        <taxon>Cytophagales</taxon>
        <taxon>Hymenobacteraceae</taxon>
        <taxon>Hymenobacter</taxon>
    </lineage>
</organism>
<dbReference type="InterPro" id="IPR007110">
    <property type="entry name" value="Ig-like_dom"/>
</dbReference>